<feature type="transmembrane region" description="Helical" evidence="1">
    <location>
        <begin position="21"/>
        <end position="38"/>
    </location>
</feature>
<name>A0ABQ1LIL4_9BACT</name>
<evidence type="ECO:0000313" key="2">
    <source>
        <dbReference type="EMBL" id="GGC22797.1"/>
    </source>
</evidence>
<evidence type="ECO:0000313" key="3">
    <source>
        <dbReference type="Proteomes" id="UP000636010"/>
    </source>
</evidence>
<gene>
    <name evidence="2" type="ORF">GCM10011506_05150</name>
</gene>
<protein>
    <submittedName>
        <fullName evidence="2">Uncharacterized protein</fullName>
    </submittedName>
</protein>
<comment type="caution">
    <text evidence="2">The sequence shown here is derived from an EMBL/GenBank/DDBJ whole genome shotgun (WGS) entry which is preliminary data.</text>
</comment>
<keyword evidence="1" id="KW-0472">Membrane</keyword>
<dbReference type="Proteomes" id="UP000636010">
    <property type="component" value="Unassembled WGS sequence"/>
</dbReference>
<keyword evidence="3" id="KW-1185">Reference proteome</keyword>
<dbReference type="EMBL" id="BMEC01000001">
    <property type="protein sequence ID" value="GGC22797.1"/>
    <property type="molecule type" value="Genomic_DNA"/>
</dbReference>
<evidence type="ECO:0000256" key="1">
    <source>
        <dbReference type="SAM" id="Phobius"/>
    </source>
</evidence>
<accession>A0ABQ1LIL4</accession>
<sequence>MNILGVIITGLGSFAFGSREIIISGHIALTVGIVGLIFKKDKGILSLIN</sequence>
<keyword evidence="1" id="KW-1133">Transmembrane helix</keyword>
<keyword evidence="1" id="KW-0812">Transmembrane</keyword>
<organism evidence="2 3">
    <name type="scientific">Marivirga lumbricoides</name>
    <dbReference type="NCBI Taxonomy" id="1046115"/>
    <lineage>
        <taxon>Bacteria</taxon>
        <taxon>Pseudomonadati</taxon>
        <taxon>Bacteroidota</taxon>
        <taxon>Cytophagia</taxon>
        <taxon>Cytophagales</taxon>
        <taxon>Marivirgaceae</taxon>
        <taxon>Marivirga</taxon>
    </lineage>
</organism>
<reference evidence="3" key="1">
    <citation type="journal article" date="2019" name="Int. J. Syst. Evol. Microbiol.">
        <title>The Global Catalogue of Microorganisms (GCM) 10K type strain sequencing project: providing services to taxonomists for standard genome sequencing and annotation.</title>
        <authorList>
            <consortium name="The Broad Institute Genomics Platform"/>
            <consortium name="The Broad Institute Genome Sequencing Center for Infectious Disease"/>
            <person name="Wu L."/>
            <person name="Ma J."/>
        </authorList>
    </citation>
    <scope>NUCLEOTIDE SEQUENCE [LARGE SCALE GENOMIC DNA]</scope>
    <source>
        <strain evidence="3">CGMCC 1.10832</strain>
    </source>
</reference>
<proteinExistence type="predicted"/>